<dbReference type="PANTHER" id="PTHR44591:SF20">
    <property type="entry name" value="PROTEIN PILH"/>
    <property type="match status" value="1"/>
</dbReference>
<feature type="domain" description="Response regulatory" evidence="3">
    <location>
        <begin position="13"/>
        <end position="125"/>
    </location>
</feature>
<evidence type="ECO:0000256" key="2">
    <source>
        <dbReference type="PROSITE-ProRule" id="PRU00169"/>
    </source>
</evidence>
<organism evidence="4 5">
    <name type="scientific">Methylobacterium pseudosasicola</name>
    <dbReference type="NCBI Taxonomy" id="582667"/>
    <lineage>
        <taxon>Bacteria</taxon>
        <taxon>Pseudomonadati</taxon>
        <taxon>Pseudomonadota</taxon>
        <taxon>Alphaproteobacteria</taxon>
        <taxon>Hyphomicrobiales</taxon>
        <taxon>Methylobacteriaceae</taxon>
        <taxon>Methylobacterium</taxon>
    </lineage>
</organism>
<dbReference type="GO" id="GO:0000160">
    <property type="term" value="P:phosphorelay signal transduction system"/>
    <property type="evidence" value="ECO:0007669"/>
    <property type="project" value="InterPro"/>
</dbReference>
<dbReference type="InterPro" id="IPR011006">
    <property type="entry name" value="CheY-like_superfamily"/>
</dbReference>
<dbReference type="NCBIfam" id="NF009973">
    <property type="entry name" value="PRK13435.1-4"/>
    <property type="match status" value="1"/>
</dbReference>
<dbReference type="RefSeq" id="WP_092040824.1">
    <property type="nucleotide sequence ID" value="NZ_FOTK01000011.1"/>
</dbReference>
<dbReference type="PROSITE" id="PS50110">
    <property type="entry name" value="RESPONSE_REGULATORY"/>
    <property type="match status" value="1"/>
</dbReference>
<dbReference type="Gene3D" id="3.40.50.2300">
    <property type="match status" value="1"/>
</dbReference>
<evidence type="ECO:0000259" key="3">
    <source>
        <dbReference type="PROSITE" id="PS50110"/>
    </source>
</evidence>
<dbReference type="Proteomes" id="UP000199048">
    <property type="component" value="Unassembled WGS sequence"/>
</dbReference>
<gene>
    <name evidence="4" type="ORF">SAMN05192568_101166</name>
</gene>
<dbReference type="Pfam" id="PF00072">
    <property type="entry name" value="Response_reg"/>
    <property type="match status" value="1"/>
</dbReference>
<proteinExistence type="predicted"/>
<dbReference type="AlphaFoldDB" id="A0A1I4KQ53"/>
<reference evidence="5" key="1">
    <citation type="submission" date="2016-10" db="EMBL/GenBank/DDBJ databases">
        <authorList>
            <person name="Varghese N."/>
            <person name="Submissions S."/>
        </authorList>
    </citation>
    <scope>NUCLEOTIDE SEQUENCE [LARGE SCALE GENOMIC DNA]</scope>
    <source>
        <strain evidence="5">BL36</strain>
    </source>
</reference>
<dbReference type="EMBL" id="FOTK01000011">
    <property type="protein sequence ID" value="SFL80743.1"/>
    <property type="molecule type" value="Genomic_DNA"/>
</dbReference>
<dbReference type="SMART" id="SM00448">
    <property type="entry name" value="REC"/>
    <property type="match status" value="1"/>
</dbReference>
<dbReference type="InterPro" id="IPR001789">
    <property type="entry name" value="Sig_transdc_resp-reg_receiver"/>
</dbReference>
<dbReference type="SUPFAM" id="SSF52172">
    <property type="entry name" value="CheY-like"/>
    <property type="match status" value="1"/>
</dbReference>
<accession>A0A1I4KQ53</accession>
<evidence type="ECO:0000313" key="4">
    <source>
        <dbReference type="EMBL" id="SFL80743.1"/>
    </source>
</evidence>
<dbReference type="STRING" id="582667.SAMN05192568_101166"/>
<protein>
    <submittedName>
        <fullName evidence="4">Response regulator receiver domain-containing protein</fullName>
    </submittedName>
</protein>
<keyword evidence="1 2" id="KW-0597">Phosphoprotein</keyword>
<dbReference type="OrthoDB" id="7060229at2"/>
<keyword evidence="5" id="KW-1185">Reference proteome</keyword>
<dbReference type="PANTHER" id="PTHR44591">
    <property type="entry name" value="STRESS RESPONSE REGULATOR PROTEIN 1"/>
    <property type="match status" value="1"/>
</dbReference>
<evidence type="ECO:0000256" key="1">
    <source>
        <dbReference type="ARBA" id="ARBA00022553"/>
    </source>
</evidence>
<name>A0A1I4KQ53_9HYPH</name>
<evidence type="ECO:0000313" key="5">
    <source>
        <dbReference type="Proteomes" id="UP000199048"/>
    </source>
</evidence>
<dbReference type="InterPro" id="IPR050595">
    <property type="entry name" value="Bact_response_regulator"/>
</dbReference>
<sequence>MRGGNAGADAALRILVVEDEVLIALELECLLDDLGHVTVGIAGSSTEAIALGRAAEPDVAFVDIHLVDGPTGVEVARALSADPRITVVFMTANAKRIPDDFAGAIGVIAKPYSERVVASILDWVADRRAGRAPEHGAPDGFHFAPAP</sequence>
<feature type="modified residue" description="4-aspartylphosphate" evidence="2">
    <location>
        <position position="63"/>
    </location>
</feature>